<dbReference type="InParanoid" id="A0A0N0PED4"/>
<keyword evidence="8" id="KW-1185">Reference proteome</keyword>
<dbReference type="OrthoDB" id="1431247at2759"/>
<feature type="binding site" evidence="3">
    <location>
        <position position="72"/>
    </location>
    <ligand>
        <name>Zn(2+)</name>
        <dbReference type="ChEBI" id="CHEBI:29105"/>
        <label>1</label>
    </ligand>
</feature>
<dbReference type="GO" id="GO:0005737">
    <property type="term" value="C:cytoplasm"/>
    <property type="evidence" value="ECO:0007669"/>
    <property type="project" value="TreeGrafter"/>
</dbReference>
<name>A0A0N0PED4_PAPMA</name>
<evidence type="ECO:0000256" key="3">
    <source>
        <dbReference type="PIRSR" id="PIRSR036514-1"/>
    </source>
</evidence>
<dbReference type="InterPro" id="IPR001436">
    <property type="entry name" value="Alpha-crystallin/sHSP_animal"/>
</dbReference>
<dbReference type="PRINTS" id="PR00299">
    <property type="entry name" value="ACRYSTALLIN"/>
</dbReference>
<dbReference type="InterPro" id="IPR055269">
    <property type="entry name" value="Alpha-crystallin/HSP_16"/>
</dbReference>
<dbReference type="AlphaFoldDB" id="A0A0N0PED4"/>
<dbReference type="CDD" id="cd06526">
    <property type="entry name" value="metazoan_ACD"/>
    <property type="match status" value="1"/>
</dbReference>
<dbReference type="Gene3D" id="2.60.40.790">
    <property type="match status" value="1"/>
</dbReference>
<evidence type="ECO:0000256" key="2">
    <source>
        <dbReference type="PIRNR" id="PIRNR036514"/>
    </source>
</evidence>
<dbReference type="PIRSF" id="PIRSF036514">
    <property type="entry name" value="Sm_HSP_B1"/>
    <property type="match status" value="1"/>
</dbReference>
<organism evidence="7 8">
    <name type="scientific">Papilio machaon</name>
    <name type="common">Old World swallowtail butterfly</name>
    <dbReference type="NCBI Taxonomy" id="76193"/>
    <lineage>
        <taxon>Eukaryota</taxon>
        <taxon>Metazoa</taxon>
        <taxon>Ecdysozoa</taxon>
        <taxon>Arthropoda</taxon>
        <taxon>Hexapoda</taxon>
        <taxon>Insecta</taxon>
        <taxon>Pterygota</taxon>
        <taxon>Neoptera</taxon>
        <taxon>Endopterygota</taxon>
        <taxon>Lepidoptera</taxon>
        <taxon>Glossata</taxon>
        <taxon>Ditrysia</taxon>
        <taxon>Papilionoidea</taxon>
        <taxon>Papilionidae</taxon>
        <taxon>Papilioninae</taxon>
        <taxon>Papilio</taxon>
    </lineage>
</organism>
<evidence type="ECO:0000313" key="8">
    <source>
        <dbReference type="Proteomes" id="UP000053240"/>
    </source>
</evidence>
<evidence type="ECO:0000259" key="6">
    <source>
        <dbReference type="PROSITE" id="PS01031"/>
    </source>
</evidence>
<dbReference type="GO" id="GO:0051082">
    <property type="term" value="F:unfolded protein binding"/>
    <property type="evidence" value="ECO:0007669"/>
    <property type="project" value="TreeGrafter"/>
</dbReference>
<comment type="similarity">
    <text evidence="2 4 5">Belongs to the small heat shock protein (HSP20) family.</text>
</comment>
<protein>
    <recommendedName>
        <fullName evidence="6">SHSP domain-containing protein</fullName>
    </recommendedName>
</protein>
<dbReference type="InterPro" id="IPR002068">
    <property type="entry name" value="A-crystallin/Hsp20_dom"/>
</dbReference>
<proteinExistence type="inferred from homology"/>
<evidence type="ECO:0000313" key="7">
    <source>
        <dbReference type="EMBL" id="KPJ19556.1"/>
    </source>
</evidence>
<accession>A0A0N0PED4</accession>
<gene>
    <name evidence="7" type="ORF">RR48_05942</name>
</gene>
<keyword evidence="1" id="KW-0346">Stress response</keyword>
<reference evidence="7 8" key="1">
    <citation type="journal article" date="2015" name="Nat. Commun.">
        <title>Outbred genome sequencing and CRISPR/Cas9 gene editing in butterflies.</title>
        <authorList>
            <person name="Li X."/>
            <person name="Fan D."/>
            <person name="Zhang W."/>
            <person name="Liu G."/>
            <person name="Zhang L."/>
            <person name="Zhao L."/>
            <person name="Fang X."/>
            <person name="Chen L."/>
            <person name="Dong Y."/>
            <person name="Chen Y."/>
            <person name="Ding Y."/>
            <person name="Zhao R."/>
            <person name="Feng M."/>
            <person name="Zhu Y."/>
            <person name="Feng Y."/>
            <person name="Jiang X."/>
            <person name="Zhu D."/>
            <person name="Xiang H."/>
            <person name="Feng X."/>
            <person name="Li S."/>
            <person name="Wang J."/>
            <person name="Zhang G."/>
            <person name="Kronforst M.R."/>
            <person name="Wang W."/>
        </authorList>
    </citation>
    <scope>NUCLEOTIDE SEQUENCE [LARGE SCALE GENOMIC DNA]</scope>
    <source>
        <strain evidence="7">Ya'a_city_454_Pm</strain>
        <tissue evidence="7">Whole body</tissue>
    </source>
</reference>
<dbReference type="GO" id="GO:0005634">
    <property type="term" value="C:nucleus"/>
    <property type="evidence" value="ECO:0007669"/>
    <property type="project" value="TreeGrafter"/>
</dbReference>
<dbReference type="Pfam" id="PF00011">
    <property type="entry name" value="HSP20"/>
    <property type="match status" value="1"/>
</dbReference>
<dbReference type="PROSITE" id="PS01031">
    <property type="entry name" value="SHSP"/>
    <property type="match status" value="1"/>
</dbReference>
<dbReference type="GO" id="GO:0046872">
    <property type="term" value="F:metal ion binding"/>
    <property type="evidence" value="ECO:0007669"/>
    <property type="project" value="UniProtKB-KW"/>
</dbReference>
<evidence type="ECO:0000256" key="1">
    <source>
        <dbReference type="ARBA" id="ARBA00023016"/>
    </source>
</evidence>
<dbReference type="InterPro" id="IPR008978">
    <property type="entry name" value="HSP20-like_chaperone"/>
</dbReference>
<dbReference type="PANTHER" id="PTHR45640:SF13">
    <property type="entry name" value="HEAT SHOCK PROTEIN 22-RELATED"/>
    <property type="match status" value="1"/>
</dbReference>
<dbReference type="GO" id="GO:0009408">
    <property type="term" value="P:response to heat"/>
    <property type="evidence" value="ECO:0007669"/>
    <property type="project" value="UniProtKB-ARBA"/>
</dbReference>
<keyword evidence="3" id="KW-0479">Metal-binding</keyword>
<dbReference type="KEGG" id="pmac:106716819"/>
<dbReference type="EMBL" id="KQ459890">
    <property type="protein sequence ID" value="KPJ19556.1"/>
    <property type="molecule type" value="Genomic_DNA"/>
</dbReference>
<feature type="binding site" evidence="3">
    <location>
        <position position="70"/>
    </location>
    <ligand>
        <name>Zn(2+)</name>
        <dbReference type="ChEBI" id="CHEBI:29105"/>
        <label>1</label>
    </ligand>
</feature>
<evidence type="ECO:0000256" key="5">
    <source>
        <dbReference type="RuleBase" id="RU003616"/>
    </source>
</evidence>
<sequence>MSLWPSNQNLFGDEVVLRSIDWLENFPWRNESSVNAERDKFEICMRLNDFKPEDISIKTADGYIVVKGQHEEKKDEYGFVSRQFVRRYALPEGCRPESVESKVSPNGVLTITAARQPVIKRDIVIPVTHEGSSNPKSKL</sequence>
<keyword evidence="3" id="KW-0862">Zinc</keyword>
<evidence type="ECO:0000256" key="4">
    <source>
        <dbReference type="PROSITE-ProRule" id="PRU00285"/>
    </source>
</evidence>
<dbReference type="SUPFAM" id="SSF49764">
    <property type="entry name" value="HSP20-like chaperones"/>
    <property type="match status" value="1"/>
</dbReference>
<dbReference type="Proteomes" id="UP000053240">
    <property type="component" value="Unassembled WGS sequence"/>
</dbReference>
<dbReference type="PANTHER" id="PTHR45640">
    <property type="entry name" value="HEAT SHOCK PROTEIN HSP-12.2-RELATED"/>
    <property type="match status" value="1"/>
</dbReference>
<feature type="domain" description="SHSP" evidence="6">
    <location>
        <begin position="23"/>
        <end position="130"/>
    </location>
</feature>
<dbReference type="GO" id="GO:0042026">
    <property type="term" value="P:protein refolding"/>
    <property type="evidence" value="ECO:0007669"/>
    <property type="project" value="TreeGrafter"/>
</dbReference>